<accession>A0A6I6DZJ1</accession>
<dbReference type="Gene3D" id="1.20.120.530">
    <property type="entry name" value="GntR ligand-binding domain-like"/>
    <property type="match status" value="1"/>
</dbReference>
<dbReference type="Gene3D" id="1.10.10.10">
    <property type="entry name" value="Winged helix-like DNA-binding domain superfamily/Winged helix DNA-binding domain"/>
    <property type="match status" value="1"/>
</dbReference>
<dbReference type="PANTHER" id="PTHR43537:SF45">
    <property type="entry name" value="GNTR FAMILY REGULATORY PROTEIN"/>
    <property type="match status" value="1"/>
</dbReference>
<organism evidence="5 6">
    <name type="scientific">Microbacterium oryzae</name>
    <dbReference type="NCBI Taxonomy" id="743009"/>
    <lineage>
        <taxon>Bacteria</taxon>
        <taxon>Bacillati</taxon>
        <taxon>Actinomycetota</taxon>
        <taxon>Actinomycetes</taxon>
        <taxon>Micrococcales</taxon>
        <taxon>Microbacteriaceae</taxon>
        <taxon>Microbacterium</taxon>
    </lineage>
</organism>
<keyword evidence="3" id="KW-0804">Transcription</keyword>
<reference evidence="5 6" key="1">
    <citation type="submission" date="2018-09" db="EMBL/GenBank/DDBJ databases">
        <title>Whole genome sequencing of Microbacterium oryzae strain MB-10T.</title>
        <authorList>
            <person name="Das S.K."/>
        </authorList>
    </citation>
    <scope>NUCLEOTIDE SEQUENCE [LARGE SCALE GENOMIC DNA]</scope>
    <source>
        <strain evidence="5 6">MB-10</strain>
    </source>
</reference>
<dbReference type="PANTHER" id="PTHR43537">
    <property type="entry name" value="TRANSCRIPTIONAL REGULATOR, GNTR FAMILY"/>
    <property type="match status" value="1"/>
</dbReference>
<evidence type="ECO:0000313" key="6">
    <source>
        <dbReference type="Proteomes" id="UP000422989"/>
    </source>
</evidence>
<protein>
    <submittedName>
        <fullName evidence="5">GntR family transcriptional regulator</fullName>
    </submittedName>
</protein>
<proteinExistence type="predicted"/>
<dbReference type="InterPro" id="IPR036388">
    <property type="entry name" value="WH-like_DNA-bd_sf"/>
</dbReference>
<dbReference type="EMBL" id="CP032550">
    <property type="protein sequence ID" value="QGU28213.1"/>
    <property type="molecule type" value="Genomic_DNA"/>
</dbReference>
<dbReference type="AlphaFoldDB" id="A0A6I6DZJ1"/>
<gene>
    <name evidence="5" type="ORF">D7D94_11405</name>
</gene>
<dbReference type="PROSITE" id="PS50949">
    <property type="entry name" value="HTH_GNTR"/>
    <property type="match status" value="1"/>
</dbReference>
<dbReference type="SUPFAM" id="SSF46785">
    <property type="entry name" value="Winged helix' DNA-binding domain"/>
    <property type="match status" value="1"/>
</dbReference>
<evidence type="ECO:0000313" key="5">
    <source>
        <dbReference type="EMBL" id="QGU28213.1"/>
    </source>
</evidence>
<dbReference type="SMART" id="SM00895">
    <property type="entry name" value="FCD"/>
    <property type="match status" value="1"/>
</dbReference>
<evidence type="ECO:0000256" key="3">
    <source>
        <dbReference type="ARBA" id="ARBA00023163"/>
    </source>
</evidence>
<dbReference type="GO" id="GO:0003677">
    <property type="term" value="F:DNA binding"/>
    <property type="evidence" value="ECO:0007669"/>
    <property type="project" value="UniProtKB-KW"/>
</dbReference>
<dbReference type="Pfam" id="PF07729">
    <property type="entry name" value="FCD"/>
    <property type="match status" value="1"/>
</dbReference>
<name>A0A6I6DZJ1_9MICO</name>
<evidence type="ECO:0000256" key="2">
    <source>
        <dbReference type="ARBA" id="ARBA00023125"/>
    </source>
</evidence>
<dbReference type="InterPro" id="IPR008920">
    <property type="entry name" value="TF_FadR/GntR_C"/>
</dbReference>
<keyword evidence="1" id="KW-0805">Transcription regulation</keyword>
<dbReference type="InterPro" id="IPR036390">
    <property type="entry name" value="WH_DNA-bd_sf"/>
</dbReference>
<dbReference type="OrthoDB" id="3864082at2"/>
<feature type="domain" description="HTH gntR-type" evidence="4">
    <location>
        <begin position="17"/>
        <end position="84"/>
    </location>
</feature>
<evidence type="ECO:0000259" key="4">
    <source>
        <dbReference type="PROSITE" id="PS50949"/>
    </source>
</evidence>
<dbReference type="CDD" id="cd07377">
    <property type="entry name" value="WHTH_GntR"/>
    <property type="match status" value="1"/>
</dbReference>
<keyword evidence="2" id="KW-0238">DNA-binding</keyword>
<dbReference type="InterPro" id="IPR011711">
    <property type="entry name" value="GntR_C"/>
</dbReference>
<keyword evidence="6" id="KW-1185">Reference proteome</keyword>
<evidence type="ECO:0000256" key="1">
    <source>
        <dbReference type="ARBA" id="ARBA00023015"/>
    </source>
</evidence>
<dbReference type="SUPFAM" id="SSF48008">
    <property type="entry name" value="GntR ligand-binding domain-like"/>
    <property type="match status" value="1"/>
</dbReference>
<sequence length="236" mass="25326">MVTTPATRNVVRLQKQPSIRETVKKALRSAIISGEMQPGQVYSGPSLAEQFGVSATPIREAMLDLVREGLVVAMPNRGFQVTEVAEKDLVEVTQIRLLLEPPAVEIATPLVPADALPGLRAQCDLIVRHAEEGDLVSYLSADSDFHLALLQHAGNDRLTELVASLRSQTRLFGLAALFRQGRLAASAREHHAMVDAIEQGDAALARELVHAHIEHVLTDWSDPAAGEAAGEAVGAS</sequence>
<dbReference type="Pfam" id="PF00392">
    <property type="entry name" value="GntR"/>
    <property type="match status" value="1"/>
</dbReference>
<dbReference type="Proteomes" id="UP000422989">
    <property type="component" value="Chromosome"/>
</dbReference>
<dbReference type="GO" id="GO:0003700">
    <property type="term" value="F:DNA-binding transcription factor activity"/>
    <property type="evidence" value="ECO:0007669"/>
    <property type="project" value="InterPro"/>
</dbReference>
<dbReference type="KEGG" id="moj:D7D94_11405"/>
<dbReference type="InterPro" id="IPR000524">
    <property type="entry name" value="Tscrpt_reg_HTH_GntR"/>
</dbReference>
<dbReference type="SMART" id="SM00345">
    <property type="entry name" value="HTH_GNTR"/>
    <property type="match status" value="1"/>
</dbReference>